<dbReference type="Proteomes" id="UP001597013">
    <property type="component" value="Unassembled WGS sequence"/>
</dbReference>
<dbReference type="InterPro" id="IPR002931">
    <property type="entry name" value="Transglutaminase-like"/>
</dbReference>
<feature type="domain" description="Transglutaminase-like" evidence="2">
    <location>
        <begin position="321"/>
        <end position="399"/>
    </location>
</feature>
<proteinExistence type="predicted"/>
<dbReference type="Gene3D" id="3.10.620.30">
    <property type="match status" value="1"/>
</dbReference>
<dbReference type="EMBL" id="JBHTJL010000009">
    <property type="protein sequence ID" value="MFD1063058.1"/>
    <property type="molecule type" value="Genomic_DNA"/>
</dbReference>
<dbReference type="SUPFAM" id="SSF54001">
    <property type="entry name" value="Cysteine proteinases"/>
    <property type="match status" value="1"/>
</dbReference>
<protein>
    <submittedName>
        <fullName evidence="3">Transglutaminase domain-containing protein</fullName>
    </submittedName>
</protein>
<reference evidence="4" key="1">
    <citation type="journal article" date="2019" name="Int. J. Syst. Evol. Microbiol.">
        <title>The Global Catalogue of Microorganisms (GCM) 10K type strain sequencing project: providing services to taxonomists for standard genome sequencing and annotation.</title>
        <authorList>
            <consortium name="The Broad Institute Genomics Platform"/>
            <consortium name="The Broad Institute Genome Sequencing Center for Infectious Disease"/>
            <person name="Wu L."/>
            <person name="Ma J."/>
        </authorList>
    </citation>
    <scope>NUCLEOTIDE SEQUENCE [LARGE SCALE GENOMIC DNA]</scope>
    <source>
        <strain evidence="4">CCUG 62215</strain>
    </source>
</reference>
<sequence length="670" mass="75903">MKKILLITILSAFSILSFSQDFRFGKVSKAELEEKTHPLEPSANAAVLYKKEYITFTYVQGEGFIQNREVQERIKIYNKEGYDWATEKVYLYQGSSGATKEKIYDIKGYTFNLIGGKVEKDKLKNDGIFKEELNEFTDVSTITMPNVKDGCVIEYTYTIKSPFSGIDDIYFQYNIPINELDIKVATPQYARYNKVANLRATYFPQVKERKEDRKVAFVDKQRSGVGVTNTNYSRSSQTYFDNVLEINEKNIPSLIEEAFVGSMENYISKMSFEMVATLNDYGAIEKSFSSSWESVSKTIYDQNSFGGQIDKDNFFKDDIATLTAGVENPFEKAAILNAFVKSKVKWNGIYGFTSSKGIKKAYQEGEGNIGDINLLLIAMLKSQGVNANPVLVSTRNNGIPLYPTRKGFNYVVCMVENEGQYVLIDASEIYSNLNVLPERTLNWQGRLVKEDGSSSWVSLSPSQQSQQSSSLNVKIEDDFSISGKVRQMITSNMALRYKRNYLGLSKDEQIKSIEKGKGAIEVSDTEIETKDNGAFSVSYDYELSDAIDEVGGKLYFSPLLFMAEKENPFNLDNRKYPIDFTMPIKDKNIVNIMLPQGYELEALPQSEVMKFKDGAVTYSFVAKQNGKFIQLSTEFDIKSPIIDSADYSVFKEFYGKVVEKQAEQIVLKKV</sequence>
<keyword evidence="4" id="KW-1185">Reference proteome</keyword>
<gene>
    <name evidence="3" type="ORF">ACFQ1Q_07350</name>
</gene>
<evidence type="ECO:0000313" key="3">
    <source>
        <dbReference type="EMBL" id="MFD1063058.1"/>
    </source>
</evidence>
<evidence type="ECO:0000259" key="2">
    <source>
        <dbReference type="Pfam" id="PF01841"/>
    </source>
</evidence>
<dbReference type="RefSeq" id="WP_386129471.1">
    <property type="nucleotide sequence ID" value="NZ_JBHTJL010000009.1"/>
</dbReference>
<dbReference type="Pfam" id="PF01841">
    <property type="entry name" value="Transglut_core"/>
    <property type="match status" value="1"/>
</dbReference>
<feature type="signal peptide" evidence="1">
    <location>
        <begin position="1"/>
        <end position="19"/>
    </location>
</feature>
<organism evidence="3 4">
    <name type="scientific">Winogradskyella litorisediminis</name>
    <dbReference type="NCBI Taxonomy" id="1156618"/>
    <lineage>
        <taxon>Bacteria</taxon>
        <taxon>Pseudomonadati</taxon>
        <taxon>Bacteroidota</taxon>
        <taxon>Flavobacteriia</taxon>
        <taxon>Flavobacteriales</taxon>
        <taxon>Flavobacteriaceae</taxon>
        <taxon>Winogradskyella</taxon>
    </lineage>
</organism>
<keyword evidence="1" id="KW-0732">Signal</keyword>
<name>A0ABW3N6T1_9FLAO</name>
<dbReference type="InterPro" id="IPR038765">
    <property type="entry name" value="Papain-like_cys_pep_sf"/>
</dbReference>
<comment type="caution">
    <text evidence="3">The sequence shown here is derived from an EMBL/GenBank/DDBJ whole genome shotgun (WGS) entry which is preliminary data.</text>
</comment>
<dbReference type="Gene3D" id="2.60.120.1130">
    <property type="match status" value="1"/>
</dbReference>
<feature type="chain" id="PRO_5046243513" evidence="1">
    <location>
        <begin position="20"/>
        <end position="670"/>
    </location>
</feature>
<accession>A0ABW3N6T1</accession>
<evidence type="ECO:0000256" key="1">
    <source>
        <dbReference type="SAM" id="SignalP"/>
    </source>
</evidence>
<dbReference type="Gene3D" id="2.60.40.3140">
    <property type="match status" value="1"/>
</dbReference>
<evidence type="ECO:0000313" key="4">
    <source>
        <dbReference type="Proteomes" id="UP001597013"/>
    </source>
</evidence>